<protein>
    <submittedName>
        <fullName evidence="2">Uncharacterized protein</fullName>
    </submittedName>
</protein>
<gene>
    <name evidence="2" type="ORF">ACA1_152650</name>
</gene>
<evidence type="ECO:0000313" key="3">
    <source>
        <dbReference type="Proteomes" id="UP000011083"/>
    </source>
</evidence>
<proteinExistence type="predicted"/>
<dbReference type="Proteomes" id="UP000011083">
    <property type="component" value="Unassembled WGS sequence"/>
</dbReference>
<organism evidence="2 3">
    <name type="scientific">Acanthamoeba castellanii (strain ATCC 30010 / Neff)</name>
    <dbReference type="NCBI Taxonomy" id="1257118"/>
    <lineage>
        <taxon>Eukaryota</taxon>
        <taxon>Amoebozoa</taxon>
        <taxon>Discosea</taxon>
        <taxon>Longamoebia</taxon>
        <taxon>Centramoebida</taxon>
        <taxon>Acanthamoebidae</taxon>
        <taxon>Acanthamoeba</taxon>
    </lineage>
</organism>
<name>L8HI89_ACACF</name>
<dbReference type="KEGG" id="acan:ACA1_152650"/>
<dbReference type="VEuPathDB" id="AmoebaDB:ACA1_152650"/>
<dbReference type="GeneID" id="14925088"/>
<dbReference type="AlphaFoldDB" id="L8HI89"/>
<evidence type="ECO:0000256" key="1">
    <source>
        <dbReference type="SAM" id="MobiDB-lite"/>
    </source>
</evidence>
<evidence type="ECO:0000313" key="2">
    <source>
        <dbReference type="EMBL" id="ELR24086.1"/>
    </source>
</evidence>
<feature type="region of interest" description="Disordered" evidence="1">
    <location>
        <begin position="1"/>
        <end position="21"/>
    </location>
</feature>
<reference evidence="2 3" key="1">
    <citation type="journal article" date="2013" name="Genome Biol.">
        <title>Genome of Acanthamoeba castellanii highlights extensive lateral gene transfer and early evolution of tyrosine kinase signaling.</title>
        <authorList>
            <person name="Clarke M."/>
            <person name="Lohan A.J."/>
            <person name="Liu B."/>
            <person name="Lagkouvardos I."/>
            <person name="Roy S."/>
            <person name="Zafar N."/>
            <person name="Bertelli C."/>
            <person name="Schilde C."/>
            <person name="Kianianmomeni A."/>
            <person name="Burglin T.R."/>
            <person name="Frech C."/>
            <person name="Turcotte B."/>
            <person name="Kopec K.O."/>
            <person name="Synnott J.M."/>
            <person name="Choo C."/>
            <person name="Paponov I."/>
            <person name="Finkler A."/>
            <person name="Soon Heng Tan C."/>
            <person name="Hutchins A.P."/>
            <person name="Weinmeier T."/>
            <person name="Rattei T."/>
            <person name="Chu J.S."/>
            <person name="Gimenez G."/>
            <person name="Irimia M."/>
            <person name="Rigden D.J."/>
            <person name="Fitzpatrick D.A."/>
            <person name="Lorenzo-Morales J."/>
            <person name="Bateman A."/>
            <person name="Chiu C.H."/>
            <person name="Tang P."/>
            <person name="Hegemann P."/>
            <person name="Fromm H."/>
            <person name="Raoult D."/>
            <person name="Greub G."/>
            <person name="Miranda-Saavedra D."/>
            <person name="Chen N."/>
            <person name="Nash P."/>
            <person name="Ginger M.L."/>
            <person name="Horn M."/>
            <person name="Schaap P."/>
            <person name="Caler L."/>
            <person name="Loftus B."/>
        </authorList>
    </citation>
    <scope>NUCLEOTIDE SEQUENCE [LARGE SCALE GENOMIC DNA]</scope>
    <source>
        <strain evidence="2 3">Neff</strain>
    </source>
</reference>
<feature type="compositionally biased region" description="Basic and acidic residues" evidence="1">
    <location>
        <begin position="282"/>
        <end position="294"/>
    </location>
</feature>
<feature type="compositionally biased region" description="Basic residues" evidence="1">
    <location>
        <begin position="295"/>
        <end position="305"/>
    </location>
</feature>
<feature type="region of interest" description="Disordered" evidence="1">
    <location>
        <begin position="282"/>
        <end position="325"/>
    </location>
</feature>
<accession>L8HI89</accession>
<keyword evidence="3" id="KW-1185">Reference proteome</keyword>
<dbReference type="EMBL" id="KB007837">
    <property type="protein sequence ID" value="ELR24086.1"/>
    <property type="molecule type" value="Genomic_DNA"/>
</dbReference>
<sequence>MSQDLLRAPEVDVTAQTRPAREEQVTLPTAMVTDAELLKLLKEPTEEELSMPPEEALLKHYVSEDNIHILTWGQNHMHNEVAVHKDEWEDFFQHHNTLCTNKFWTTTQGKQAINWKKLISSMPEAQKLNEAEQRKLQENLRNYTSIMKKFLNINSWPKSATYLKNLYAKSKEPMPITPLYLHNQSISNPILLHVLKHISTKQHKQIQATTFTELLIACQRHVQFLGKARKVATHLTDRDFIHLKNKVATGEWDHHITCDQEQLLLINIEDVIPELQERIQKEKEEKEKAEEKEKRKAKAKGKRKSTNSAEEPFKPAQTHNKTRSDQKHLHKCIEQLQVTCANPKLVDIVLCNISIDASTCHWDQHRLNQMMGYTNPN</sequence>
<dbReference type="RefSeq" id="XP_004353614.1">
    <property type="nucleotide sequence ID" value="XM_004353562.1"/>
</dbReference>